<keyword evidence="2" id="KW-1185">Reference proteome</keyword>
<sequence>MTPDLSRDLSGLSKDDWFQALDELGEEHGYLERLGDEHAALFIDAGTRLLVTFELRSAAQARPNGAPLGFDLVTRNGWSLLTILAEDSSWFRGARLYGFIDRLIDDGFFEDFDNVLFYGAHQGGYAAGAFSVAAPGATVLMMRPVATLDPAYAGWDRRYPEARRKDFNSRFGYAPDMIDAVEEAFVCFDPTMQADAIHAALFRRSNVTALPCRLARPRIEVALESMDCLFPLIEHAMAGTLTNISFAKLWRARRDSQTYLRTLLKRLEVDERPGLAARLCRYGLGTSDAGFFEERLAKIEAAATRQKVASA</sequence>
<evidence type="ECO:0000313" key="2">
    <source>
        <dbReference type="Proteomes" id="UP000201613"/>
    </source>
</evidence>
<dbReference type="RefSeq" id="WP_093992040.1">
    <property type="nucleotide sequence ID" value="NZ_FXZK01000003.1"/>
</dbReference>
<reference evidence="1 2" key="1">
    <citation type="submission" date="2017-05" db="EMBL/GenBank/DDBJ databases">
        <authorList>
            <person name="Song R."/>
            <person name="Chenine A.L."/>
            <person name="Ruprecht R.M."/>
        </authorList>
    </citation>
    <scope>NUCLEOTIDE SEQUENCE [LARGE SCALE GENOMIC DNA]</scope>
    <source>
        <strain evidence="1 2">CECT 8899</strain>
    </source>
</reference>
<evidence type="ECO:0000313" key="1">
    <source>
        <dbReference type="EMBL" id="SMY07847.1"/>
    </source>
</evidence>
<accession>A0A238LDQ3</accession>
<proteinExistence type="predicted"/>
<organism evidence="1 2">
    <name type="scientific">Flavimaricola marinus</name>
    <dbReference type="NCBI Taxonomy" id="1819565"/>
    <lineage>
        <taxon>Bacteria</taxon>
        <taxon>Pseudomonadati</taxon>
        <taxon>Pseudomonadota</taxon>
        <taxon>Alphaproteobacteria</taxon>
        <taxon>Rhodobacterales</taxon>
        <taxon>Paracoccaceae</taxon>
        <taxon>Flavimaricola</taxon>
    </lineage>
</organism>
<protein>
    <recommendedName>
        <fullName evidence="3">Phosphoadenosine phosphosulfate reductase</fullName>
    </recommendedName>
</protein>
<dbReference type="Proteomes" id="UP000201613">
    <property type="component" value="Unassembled WGS sequence"/>
</dbReference>
<dbReference type="AlphaFoldDB" id="A0A238LDQ3"/>
<gene>
    <name evidence="1" type="ORF">LOM8899_01987</name>
</gene>
<evidence type="ECO:0008006" key="3">
    <source>
        <dbReference type="Google" id="ProtNLM"/>
    </source>
</evidence>
<dbReference type="EMBL" id="FXZK01000003">
    <property type="protein sequence ID" value="SMY07847.1"/>
    <property type="molecule type" value="Genomic_DNA"/>
</dbReference>
<dbReference type="OrthoDB" id="7840273at2"/>
<name>A0A238LDQ3_9RHOB</name>